<comment type="subunit">
    <text evidence="3">UreD, UreF and UreG form a complex that acts as a GTP-hydrolysis-dependent molecular chaperone, activating the urease apoprotein by helping to assemble the nickel containing metallocenter of UreC. The UreE protein probably delivers the nickel.</text>
</comment>
<comment type="similarity">
    <text evidence="1 3">Belongs to the UreD family.</text>
</comment>
<evidence type="ECO:0000313" key="4">
    <source>
        <dbReference type="EMBL" id="RIE03097.1"/>
    </source>
</evidence>
<dbReference type="RefSeq" id="WP_119151124.1">
    <property type="nucleotide sequence ID" value="NZ_JBHSOV010000042.1"/>
</dbReference>
<dbReference type="Pfam" id="PF01774">
    <property type="entry name" value="UreD"/>
    <property type="match status" value="1"/>
</dbReference>
<keyword evidence="3" id="KW-0963">Cytoplasm</keyword>
<dbReference type="HAMAP" id="MF_01384">
    <property type="entry name" value="UreD"/>
    <property type="match status" value="1"/>
</dbReference>
<evidence type="ECO:0000313" key="5">
    <source>
        <dbReference type="Proteomes" id="UP000266340"/>
    </source>
</evidence>
<keyword evidence="2 3" id="KW-0143">Chaperone</keyword>
<sequence>MCPLSDTAKAEAPDRLSELKAVAGTIDGRTQLVSRYHSSPLKIAKTFSVGTVADPQLAVMQMDGSPGLLEGDRYVFDWHLLDEAQVYATNQAYTRVHPCGQGNTRLTQRFRLEKNAVLEWIPEPIMLFGRAALAAETEVELAEGALCVWSDIFCPGRMSRGEAFEFRSFDAKLSVRHEGKLIHYQRQKWQPGVLPIDSPGCFGGFTHLGSFGVFSDRVGAELVQKIRGALEAAEAALPGSRIMWGAARTAKHGIVVQAAGHAAWPLQRLVLAAWDSVRSELLGRPPMRLLKEAWMGS</sequence>
<dbReference type="GO" id="GO:0005737">
    <property type="term" value="C:cytoplasm"/>
    <property type="evidence" value="ECO:0007669"/>
    <property type="project" value="UniProtKB-SubCell"/>
</dbReference>
<evidence type="ECO:0000256" key="3">
    <source>
        <dbReference type="HAMAP-Rule" id="MF_01384"/>
    </source>
</evidence>
<dbReference type="InterPro" id="IPR002669">
    <property type="entry name" value="UreD"/>
</dbReference>
<gene>
    <name evidence="3" type="primary">ureD</name>
    <name evidence="4" type="ORF">D3H35_21205</name>
</gene>
<proteinExistence type="inferred from homology"/>
<keyword evidence="5" id="KW-1185">Reference proteome</keyword>
<dbReference type="EMBL" id="QXJM01000039">
    <property type="protein sequence ID" value="RIE03097.1"/>
    <property type="molecule type" value="Genomic_DNA"/>
</dbReference>
<comment type="subcellular location">
    <subcellularLocation>
        <location evidence="3">Cytoplasm</location>
    </subcellularLocation>
</comment>
<dbReference type="Proteomes" id="UP000266340">
    <property type="component" value="Unassembled WGS sequence"/>
</dbReference>
<comment type="function">
    <text evidence="3">Required for maturation of urease via the functional incorporation of the urease nickel metallocenter.</text>
</comment>
<dbReference type="PANTHER" id="PTHR33643">
    <property type="entry name" value="UREASE ACCESSORY PROTEIN D"/>
    <property type="match status" value="1"/>
</dbReference>
<organism evidence="4 5">
    <name type="scientific">Cohnella faecalis</name>
    <dbReference type="NCBI Taxonomy" id="2315694"/>
    <lineage>
        <taxon>Bacteria</taxon>
        <taxon>Bacillati</taxon>
        <taxon>Bacillota</taxon>
        <taxon>Bacilli</taxon>
        <taxon>Bacillales</taxon>
        <taxon>Paenibacillaceae</taxon>
        <taxon>Cohnella</taxon>
    </lineage>
</organism>
<dbReference type="AlphaFoldDB" id="A0A398CTD8"/>
<name>A0A398CTD8_9BACL</name>
<dbReference type="GO" id="GO:0016151">
    <property type="term" value="F:nickel cation binding"/>
    <property type="evidence" value="ECO:0007669"/>
    <property type="project" value="UniProtKB-UniRule"/>
</dbReference>
<reference evidence="4 5" key="1">
    <citation type="submission" date="2018-09" db="EMBL/GenBank/DDBJ databases">
        <title>Cohnella cavernae sp. nov., isolated from a karst cave.</title>
        <authorList>
            <person name="Zhu H."/>
        </authorList>
    </citation>
    <scope>NUCLEOTIDE SEQUENCE [LARGE SCALE GENOMIC DNA]</scope>
    <source>
        <strain evidence="4 5">K2E09-144</strain>
    </source>
</reference>
<accession>A0A398CTD8</accession>
<dbReference type="PANTHER" id="PTHR33643:SF1">
    <property type="entry name" value="UREASE ACCESSORY PROTEIN D"/>
    <property type="match status" value="1"/>
</dbReference>
<evidence type="ECO:0000256" key="1">
    <source>
        <dbReference type="ARBA" id="ARBA00007177"/>
    </source>
</evidence>
<dbReference type="OrthoDB" id="5328682at2"/>
<protein>
    <recommendedName>
        <fullName evidence="3">Urease accessory protein UreD</fullName>
    </recommendedName>
</protein>
<evidence type="ECO:0000256" key="2">
    <source>
        <dbReference type="ARBA" id="ARBA00023186"/>
    </source>
</evidence>
<keyword evidence="3" id="KW-0996">Nickel insertion</keyword>
<comment type="caution">
    <text evidence="4">The sequence shown here is derived from an EMBL/GenBank/DDBJ whole genome shotgun (WGS) entry which is preliminary data.</text>
</comment>